<evidence type="ECO:0000256" key="3">
    <source>
        <dbReference type="ARBA" id="ARBA00022989"/>
    </source>
</evidence>
<dbReference type="OrthoDB" id="2380676at2"/>
<feature type="coiled-coil region" evidence="6">
    <location>
        <begin position="48"/>
        <end position="75"/>
    </location>
</feature>
<dbReference type="Proteomes" id="UP000180254">
    <property type="component" value="Unassembled WGS sequence"/>
</dbReference>
<dbReference type="NCBIfam" id="TIGR03592">
    <property type="entry name" value="yidC_oxa1_cterm"/>
    <property type="match status" value="1"/>
</dbReference>
<organism evidence="9 10">
    <name type="scientific">Andreesenia angusta</name>
    <dbReference type="NCBI Taxonomy" id="39480"/>
    <lineage>
        <taxon>Bacteria</taxon>
        <taxon>Bacillati</taxon>
        <taxon>Bacillota</taxon>
        <taxon>Tissierellia</taxon>
        <taxon>Tissierellales</taxon>
        <taxon>Gottschalkiaceae</taxon>
        <taxon>Andreesenia</taxon>
    </lineage>
</organism>
<dbReference type="InterPro" id="IPR028055">
    <property type="entry name" value="YidC/Oxa/ALB_C"/>
</dbReference>
<feature type="domain" description="Membrane insertase YidC/Oxa/ALB C-terminal" evidence="8">
    <location>
        <begin position="19"/>
        <end position="126"/>
    </location>
</feature>
<feature type="transmembrane region" description="Helical" evidence="7">
    <location>
        <begin position="84"/>
        <end position="101"/>
    </location>
</feature>
<evidence type="ECO:0000256" key="4">
    <source>
        <dbReference type="ARBA" id="ARBA00023136"/>
    </source>
</evidence>
<keyword evidence="10" id="KW-1185">Reference proteome</keyword>
<evidence type="ECO:0000256" key="5">
    <source>
        <dbReference type="RuleBase" id="RU003945"/>
    </source>
</evidence>
<dbReference type="EMBL" id="MKIE01000005">
    <property type="protein sequence ID" value="OHW62115.1"/>
    <property type="molecule type" value="Genomic_DNA"/>
</dbReference>
<dbReference type="GO" id="GO:0005886">
    <property type="term" value="C:plasma membrane"/>
    <property type="evidence" value="ECO:0007669"/>
    <property type="project" value="TreeGrafter"/>
</dbReference>
<dbReference type="PANTHER" id="PTHR12428">
    <property type="entry name" value="OXA1"/>
    <property type="match status" value="1"/>
</dbReference>
<gene>
    <name evidence="9" type="primary">yidC_1</name>
    <name evidence="9" type="ORF">EUAN_15630</name>
</gene>
<sequence>MSNILNDVLNIMFGLTNDWGMAIVALTILVKVIMLPLSIKQKIAMSEQQKLSSAVNEINKKYKNNEEKKNEALKKCYKENSSSLLGFFIVFLQLPILIPLFNSIKALSIETGSALVPWVSSLKVHDSSYII</sequence>
<keyword evidence="2 5" id="KW-0812">Transmembrane</keyword>
<dbReference type="GO" id="GO:0051205">
    <property type="term" value="P:protein insertion into membrane"/>
    <property type="evidence" value="ECO:0007669"/>
    <property type="project" value="TreeGrafter"/>
</dbReference>
<accession>A0A1S1V6T0</accession>
<evidence type="ECO:0000256" key="7">
    <source>
        <dbReference type="SAM" id="Phobius"/>
    </source>
</evidence>
<feature type="transmembrane region" description="Helical" evidence="7">
    <location>
        <begin position="20"/>
        <end position="39"/>
    </location>
</feature>
<evidence type="ECO:0000256" key="1">
    <source>
        <dbReference type="ARBA" id="ARBA00004141"/>
    </source>
</evidence>
<evidence type="ECO:0000313" key="9">
    <source>
        <dbReference type="EMBL" id="OHW62115.1"/>
    </source>
</evidence>
<dbReference type="STRING" id="39480.EUAN_15630"/>
<keyword evidence="4 7" id="KW-0472">Membrane</keyword>
<comment type="similarity">
    <text evidence="5">Belongs to the OXA1/ALB3/YidC family.</text>
</comment>
<name>A0A1S1V6T0_9FIRM</name>
<keyword evidence="3 7" id="KW-1133">Transmembrane helix</keyword>
<proteinExistence type="inferred from homology"/>
<dbReference type="GO" id="GO:0032977">
    <property type="term" value="F:membrane insertase activity"/>
    <property type="evidence" value="ECO:0007669"/>
    <property type="project" value="InterPro"/>
</dbReference>
<dbReference type="PANTHER" id="PTHR12428:SF65">
    <property type="entry name" value="CYTOCHROME C OXIDASE ASSEMBLY PROTEIN COX18, MITOCHONDRIAL"/>
    <property type="match status" value="1"/>
</dbReference>
<evidence type="ECO:0000256" key="6">
    <source>
        <dbReference type="SAM" id="Coils"/>
    </source>
</evidence>
<comment type="subcellular location">
    <subcellularLocation>
        <location evidence="1 5">Membrane</location>
        <topology evidence="1 5">Multi-pass membrane protein</topology>
    </subcellularLocation>
</comment>
<dbReference type="RefSeq" id="WP_084655829.1">
    <property type="nucleotide sequence ID" value="NZ_MKIE01000005.1"/>
</dbReference>
<dbReference type="Pfam" id="PF02096">
    <property type="entry name" value="60KD_IMP"/>
    <property type="match status" value="1"/>
</dbReference>
<evidence type="ECO:0000256" key="2">
    <source>
        <dbReference type="ARBA" id="ARBA00022692"/>
    </source>
</evidence>
<keyword evidence="6" id="KW-0175">Coiled coil</keyword>
<reference evidence="9 10" key="1">
    <citation type="submission" date="2016-09" db="EMBL/GenBank/DDBJ databases">
        <title>Genome sequence of Eubacterium angustum.</title>
        <authorList>
            <person name="Poehlein A."/>
            <person name="Daniel R."/>
        </authorList>
    </citation>
    <scope>NUCLEOTIDE SEQUENCE [LARGE SCALE GENOMIC DNA]</scope>
    <source>
        <strain evidence="9 10">DSM 1989</strain>
    </source>
</reference>
<dbReference type="AlphaFoldDB" id="A0A1S1V6T0"/>
<comment type="caution">
    <text evidence="9">The sequence shown here is derived from an EMBL/GenBank/DDBJ whole genome shotgun (WGS) entry which is preliminary data.</text>
</comment>
<evidence type="ECO:0000259" key="8">
    <source>
        <dbReference type="Pfam" id="PF02096"/>
    </source>
</evidence>
<dbReference type="InterPro" id="IPR001708">
    <property type="entry name" value="YidC/ALB3/OXA1/COX18"/>
</dbReference>
<evidence type="ECO:0000313" key="10">
    <source>
        <dbReference type="Proteomes" id="UP000180254"/>
    </source>
</evidence>
<protein>
    <submittedName>
        <fullName evidence="9">Membrane protein insertase YidC</fullName>
    </submittedName>
</protein>